<dbReference type="InterPro" id="IPR012338">
    <property type="entry name" value="Beta-lactam/transpept-like"/>
</dbReference>
<gene>
    <name evidence="3" type="ORF">FE782_07515</name>
</gene>
<protein>
    <submittedName>
        <fullName evidence="3">Beta-lactamase family protein</fullName>
    </submittedName>
</protein>
<dbReference type="SUPFAM" id="SSF56601">
    <property type="entry name" value="beta-lactamase/transpeptidase-like"/>
    <property type="match status" value="1"/>
</dbReference>
<keyword evidence="1" id="KW-1133">Transmembrane helix</keyword>
<comment type="caution">
    <text evidence="3">The sequence shown here is derived from an EMBL/GenBank/DDBJ whole genome shotgun (WGS) entry which is preliminary data.</text>
</comment>
<dbReference type="Gene3D" id="3.40.710.10">
    <property type="entry name" value="DD-peptidase/beta-lactamase superfamily"/>
    <property type="match status" value="1"/>
</dbReference>
<dbReference type="OrthoDB" id="9803467at2"/>
<keyword evidence="1" id="KW-0472">Membrane</keyword>
<dbReference type="RefSeq" id="WP_138193442.1">
    <property type="nucleotide sequence ID" value="NZ_VCIW01000003.1"/>
</dbReference>
<name>A0A5R9GBT0_9BACL</name>
<keyword evidence="1" id="KW-0812">Transmembrane</keyword>
<keyword evidence="4" id="KW-1185">Reference proteome</keyword>
<evidence type="ECO:0000313" key="4">
    <source>
        <dbReference type="Proteomes" id="UP000309676"/>
    </source>
</evidence>
<dbReference type="InterPro" id="IPR050789">
    <property type="entry name" value="Diverse_Enzym_Activities"/>
</dbReference>
<dbReference type="EMBL" id="VCIW01000003">
    <property type="protein sequence ID" value="TLS53201.1"/>
    <property type="molecule type" value="Genomic_DNA"/>
</dbReference>
<evidence type="ECO:0000313" key="3">
    <source>
        <dbReference type="EMBL" id="TLS53201.1"/>
    </source>
</evidence>
<accession>A0A5R9GBT0</accession>
<feature type="transmembrane region" description="Helical" evidence="1">
    <location>
        <begin position="6"/>
        <end position="25"/>
    </location>
</feature>
<reference evidence="3 4" key="1">
    <citation type="submission" date="2019-05" db="EMBL/GenBank/DDBJ databases">
        <authorList>
            <person name="Narsing Rao M.P."/>
            <person name="Li W.J."/>
        </authorList>
    </citation>
    <scope>NUCLEOTIDE SEQUENCE [LARGE SCALE GENOMIC DNA]</scope>
    <source>
        <strain evidence="3 4">SYSU_K30003</strain>
    </source>
</reference>
<evidence type="ECO:0000256" key="1">
    <source>
        <dbReference type="SAM" id="Phobius"/>
    </source>
</evidence>
<sequence length="393" mass="44361">MPYWEAALFLLVAVGLIGFALYRLSTRPLSKAEAKTHLDAYFFRALRSGRDQSGLQVHVESESFAYRFSEGSLSALNGAPIDLDQPFHAASIGKVFTAALVMKLAEQGALSIDDPVANYLSPSELSGLFVYQGKDYANQATVKQLLGHTSGVADYFEGPVHRSPSFLERIVRCPDEFWTPERLVDFTRRHQRCVGIPGTVFHYSDTGYVLLGRIVERVTGITFGECLDQRMFSPLHMDDSYLMFYGEPKRGIRPIQDIRLNGVEMSRYRSMSCDWAGGGVITTTGDLMTFLKALRKGGFLRPESLRVMDDFANRFRTGIRYGYGMMEIRFEEFFFLLRNLPRLRGHIGITAAHMFDSPDSDIRIVMNFGSATAMTKSFRALIEILNTLKRIKE</sequence>
<organism evidence="3 4">
    <name type="scientific">Paenibacillus antri</name>
    <dbReference type="NCBI Taxonomy" id="2582848"/>
    <lineage>
        <taxon>Bacteria</taxon>
        <taxon>Bacillati</taxon>
        <taxon>Bacillota</taxon>
        <taxon>Bacilli</taxon>
        <taxon>Bacillales</taxon>
        <taxon>Paenibacillaceae</taxon>
        <taxon>Paenibacillus</taxon>
    </lineage>
</organism>
<proteinExistence type="predicted"/>
<dbReference type="PANTHER" id="PTHR43283">
    <property type="entry name" value="BETA-LACTAMASE-RELATED"/>
    <property type="match status" value="1"/>
</dbReference>
<dbReference type="Proteomes" id="UP000309676">
    <property type="component" value="Unassembled WGS sequence"/>
</dbReference>
<dbReference type="PANTHER" id="PTHR43283:SF18">
    <property type="match status" value="1"/>
</dbReference>
<evidence type="ECO:0000259" key="2">
    <source>
        <dbReference type="Pfam" id="PF00144"/>
    </source>
</evidence>
<dbReference type="Pfam" id="PF00144">
    <property type="entry name" value="Beta-lactamase"/>
    <property type="match status" value="1"/>
</dbReference>
<dbReference type="InterPro" id="IPR001466">
    <property type="entry name" value="Beta-lactam-related"/>
</dbReference>
<feature type="domain" description="Beta-lactamase-related" evidence="2">
    <location>
        <begin position="71"/>
        <end position="367"/>
    </location>
</feature>
<dbReference type="AlphaFoldDB" id="A0A5R9GBT0"/>